<evidence type="ECO:0000313" key="1">
    <source>
        <dbReference type="EMBL" id="CAB4324677.1"/>
    </source>
</evidence>
<name>A0A6J7KIN1_9ZZZZ</name>
<reference evidence="2" key="1">
    <citation type="submission" date="2020-05" db="EMBL/GenBank/DDBJ databases">
        <authorList>
            <person name="Chiriac C."/>
            <person name="Salcher M."/>
            <person name="Ghai R."/>
            <person name="Kavagutti S V."/>
        </authorList>
    </citation>
    <scope>NUCLEOTIDE SEQUENCE</scope>
</reference>
<proteinExistence type="predicted"/>
<organism evidence="2">
    <name type="scientific">freshwater metagenome</name>
    <dbReference type="NCBI Taxonomy" id="449393"/>
    <lineage>
        <taxon>unclassified sequences</taxon>
        <taxon>metagenomes</taxon>
        <taxon>ecological metagenomes</taxon>
    </lineage>
</organism>
<dbReference type="AlphaFoldDB" id="A0A6J7KIN1"/>
<gene>
    <name evidence="1" type="ORF">UFOPK1392_02453</name>
    <name evidence="2" type="ORF">UFOPK3733_02145</name>
</gene>
<sequence>MSAWSIELEHEELHTVWRIFNRSLETETPTDGLWVRSRDGQRIWSGTCGPLFWEVTGGASPQPLEPRCLPARLVWNAADLSLEADDRCVTISTPDDVVGLAANSAGSSVIDLPVSAELRRFPKYVTDAATATLTRKQLARLLGRISFAPPGIENPHRVPVSFIVEDGELAAYANWSTQGGLCTSQRVPAETRGEAKSSIPVLHLLDLIREVDDDELITIRFPADLDIPLLIEGEGWRATSDRRETTAVRFHDELGRTLADATGTTTRVLDTGVFSTTWRTRTIHAELHNTPLDTVRLSTVVLDGIEPTVDVLQQLNDVNAGLVGARVWLCDNVVVAGVDVPCSSISDIGGVIRQLDVQIDGLDVFLSALGAEAA</sequence>
<accession>A0A6J7KIN1</accession>
<dbReference type="EMBL" id="CAFBNC010000164">
    <property type="protein sequence ID" value="CAB4955696.1"/>
    <property type="molecule type" value="Genomic_DNA"/>
</dbReference>
<dbReference type="EMBL" id="CAEMXZ010000192">
    <property type="protein sequence ID" value="CAB4324677.1"/>
    <property type="molecule type" value="Genomic_DNA"/>
</dbReference>
<protein>
    <submittedName>
        <fullName evidence="2">Unannotated protein</fullName>
    </submittedName>
</protein>
<evidence type="ECO:0000313" key="2">
    <source>
        <dbReference type="EMBL" id="CAB4955696.1"/>
    </source>
</evidence>